<dbReference type="PANTHER" id="PTHR46796:SF2">
    <property type="entry name" value="TRANSCRIPTIONAL REGULATORY PROTEIN"/>
    <property type="match status" value="1"/>
</dbReference>
<dbReference type="InterPro" id="IPR009057">
    <property type="entry name" value="Homeodomain-like_sf"/>
</dbReference>
<evidence type="ECO:0000313" key="6">
    <source>
        <dbReference type="Proteomes" id="UP001288620"/>
    </source>
</evidence>
<dbReference type="InterPro" id="IPR037923">
    <property type="entry name" value="HTH-like"/>
</dbReference>
<feature type="domain" description="HTH araC/xylS-type" evidence="4">
    <location>
        <begin position="174"/>
        <end position="271"/>
    </location>
</feature>
<dbReference type="Pfam" id="PF02311">
    <property type="entry name" value="AraC_binding"/>
    <property type="match status" value="1"/>
</dbReference>
<dbReference type="PROSITE" id="PS01124">
    <property type="entry name" value="HTH_ARAC_FAMILY_2"/>
    <property type="match status" value="1"/>
</dbReference>
<dbReference type="SUPFAM" id="SSF46689">
    <property type="entry name" value="Homeodomain-like"/>
    <property type="match status" value="2"/>
</dbReference>
<evidence type="ECO:0000259" key="4">
    <source>
        <dbReference type="PROSITE" id="PS01124"/>
    </source>
</evidence>
<dbReference type="Proteomes" id="UP001288620">
    <property type="component" value="Unassembled WGS sequence"/>
</dbReference>
<accession>A0ABU5LII9</accession>
<organism evidence="5 6">
    <name type="scientific">Pantoea eucrina</name>
    <dbReference type="NCBI Taxonomy" id="472693"/>
    <lineage>
        <taxon>Bacteria</taxon>
        <taxon>Pseudomonadati</taxon>
        <taxon>Pseudomonadota</taxon>
        <taxon>Gammaproteobacteria</taxon>
        <taxon>Enterobacterales</taxon>
        <taxon>Erwiniaceae</taxon>
        <taxon>Pantoea</taxon>
    </lineage>
</organism>
<evidence type="ECO:0000256" key="2">
    <source>
        <dbReference type="ARBA" id="ARBA00023125"/>
    </source>
</evidence>
<dbReference type="RefSeq" id="WP_322543531.1">
    <property type="nucleotide sequence ID" value="NZ_JAOBTT010000001.1"/>
</dbReference>
<proteinExistence type="predicted"/>
<name>A0ABU5LII9_9GAMM</name>
<dbReference type="Pfam" id="PF12833">
    <property type="entry name" value="HTH_18"/>
    <property type="match status" value="1"/>
</dbReference>
<dbReference type="InterPro" id="IPR018060">
    <property type="entry name" value="HTH_AraC"/>
</dbReference>
<gene>
    <name evidence="5" type="ORF">N4G40_15910</name>
</gene>
<dbReference type="SUPFAM" id="SSF51215">
    <property type="entry name" value="Regulatory protein AraC"/>
    <property type="match status" value="1"/>
</dbReference>
<evidence type="ECO:0000256" key="1">
    <source>
        <dbReference type="ARBA" id="ARBA00023015"/>
    </source>
</evidence>
<dbReference type="InterPro" id="IPR050204">
    <property type="entry name" value="AraC_XylS_family_regulators"/>
</dbReference>
<evidence type="ECO:0000313" key="5">
    <source>
        <dbReference type="EMBL" id="MDZ7279740.1"/>
    </source>
</evidence>
<keyword evidence="3" id="KW-0804">Transcription</keyword>
<evidence type="ECO:0000256" key="3">
    <source>
        <dbReference type="ARBA" id="ARBA00023163"/>
    </source>
</evidence>
<dbReference type="Gene3D" id="1.10.10.60">
    <property type="entry name" value="Homeodomain-like"/>
    <property type="match status" value="1"/>
</dbReference>
<comment type="caution">
    <text evidence="5">The sequence shown here is derived from an EMBL/GenBank/DDBJ whole genome shotgun (WGS) entry which is preliminary data.</text>
</comment>
<dbReference type="EMBL" id="JAOBTT010000001">
    <property type="protein sequence ID" value="MDZ7279740.1"/>
    <property type="molecule type" value="Genomic_DNA"/>
</dbReference>
<protein>
    <submittedName>
        <fullName evidence="5">AraC family transcriptional regulator</fullName>
    </submittedName>
</protein>
<sequence>MDVVPEVFPDKCDRAEFQRFAELPGIELYQAHISRYAFEPHTHEAFGIGTIEAGAQRFRYRGTQYTAPQHSLVMMNPDELHTGESACETGWRYRMIYIDPAQMRALTGDGGWWFSDALRTDARLAQPFSQRLAQMWHAESALARECLLVELLELLRPLARQCDGRPAEGRHRFDSVKAWLRENLAEPVRLEEMAALVSLTPWHFLRSFKQHFHVTPHQMLMAFRLYDAKQRLAQGENPAAVAAAVGLTDQAHLTRAFTHRYGITPGRYQKQVTFPR</sequence>
<dbReference type="InterPro" id="IPR003313">
    <property type="entry name" value="AraC-bd"/>
</dbReference>
<keyword evidence="6" id="KW-1185">Reference proteome</keyword>
<reference evidence="6" key="1">
    <citation type="submission" date="2023-07" db="EMBL/GenBank/DDBJ databases">
        <title>Structural and functional analysis of rice phyllospheric bacteria for their antimicrobial properties and defense elicitation against blast disease.</title>
        <authorList>
            <person name="Sahu K.P."/>
            <person name="Asharani P."/>
            <person name="Kumar M."/>
            <person name="Reddy B."/>
            <person name="Kumar A."/>
        </authorList>
    </citation>
    <scope>NUCLEOTIDE SEQUENCE [LARGE SCALE GENOMIC DNA]</scope>
    <source>
        <strain evidence="6">OsEp_Plm_30P10</strain>
    </source>
</reference>
<keyword evidence="2" id="KW-0238">DNA-binding</keyword>
<keyword evidence="1" id="KW-0805">Transcription regulation</keyword>
<dbReference type="PANTHER" id="PTHR46796">
    <property type="entry name" value="HTH-TYPE TRANSCRIPTIONAL ACTIVATOR RHAS-RELATED"/>
    <property type="match status" value="1"/>
</dbReference>
<dbReference type="SMART" id="SM00342">
    <property type="entry name" value="HTH_ARAC"/>
    <property type="match status" value="1"/>
</dbReference>